<accession>E5BAA0</accession>
<organism evidence="1">
    <name type="scientific">Erwinia amylovora ATCC BAA-2158</name>
    <dbReference type="NCBI Taxonomy" id="889211"/>
    <lineage>
        <taxon>Bacteria</taxon>
        <taxon>Pseudomonadati</taxon>
        <taxon>Pseudomonadota</taxon>
        <taxon>Gammaproteobacteria</taxon>
        <taxon>Enterobacterales</taxon>
        <taxon>Erwiniaceae</taxon>
        <taxon>Erwinia</taxon>
    </lineage>
</organism>
<sequence length="44" mass="5161">MIPRVQHAMFAAALLLVQPLALKQFARFHQLIFIFPQNRTAKKR</sequence>
<dbReference type="EMBL" id="FR719198">
    <property type="protein sequence ID" value="CBX82407.1"/>
    <property type="molecule type" value="Genomic_DNA"/>
</dbReference>
<reference evidence="1" key="1">
    <citation type="journal article" date="2011" name="J. Bacteriol.">
        <title>Genome Sequence of an Erwinia amylovora Strain with Pathogenicity Restricted to Rubus Plants.</title>
        <authorList>
            <person name="Powney R."/>
            <person name="Smits T.H."/>
            <person name="Sawbridge T."/>
            <person name="Frey B."/>
            <person name="Blom J."/>
            <person name="Frey J.E."/>
            <person name="Plummer K.M."/>
            <person name="Beer S.V."/>
            <person name="Luck J."/>
            <person name="Duffy B."/>
            <person name="Rodoni B."/>
        </authorList>
    </citation>
    <scope>NUCLEOTIDE SEQUENCE</scope>
    <source>
        <strain evidence="1">ATCC BAA-2158</strain>
    </source>
</reference>
<protein>
    <submittedName>
        <fullName evidence="1">Uncharacterized protein</fullName>
    </submittedName>
</protein>
<gene>
    <name evidence="1" type="ORF">EAIL5_3587</name>
</gene>
<proteinExistence type="predicted"/>
<evidence type="ECO:0000313" key="1">
    <source>
        <dbReference type="EMBL" id="CBX82407.1"/>
    </source>
</evidence>
<name>E5BAA0_ERWAM</name>
<dbReference type="AlphaFoldDB" id="E5BAA0"/>